<dbReference type="InParanoid" id="T0R7C2"/>
<dbReference type="Proteomes" id="UP000030762">
    <property type="component" value="Unassembled WGS sequence"/>
</dbReference>
<protein>
    <recommendedName>
        <fullName evidence="3">OsmC-like protein</fullName>
    </recommendedName>
</protein>
<dbReference type="Pfam" id="PF02566">
    <property type="entry name" value="OsmC"/>
    <property type="match status" value="1"/>
</dbReference>
<dbReference type="OrthoDB" id="2019818at2759"/>
<dbReference type="OMA" id="CKLEVEW"/>
<dbReference type="Gene3D" id="3.30.300.20">
    <property type="match status" value="1"/>
</dbReference>
<dbReference type="VEuPathDB" id="FungiDB:SDRG_00098"/>
<dbReference type="EMBL" id="JH767132">
    <property type="protein sequence ID" value="EQC42360.1"/>
    <property type="molecule type" value="Genomic_DNA"/>
</dbReference>
<keyword evidence="2" id="KW-1185">Reference proteome</keyword>
<dbReference type="InterPro" id="IPR052924">
    <property type="entry name" value="OsmC/Ohr_hydroprdx_reductase"/>
</dbReference>
<dbReference type="InterPro" id="IPR036102">
    <property type="entry name" value="OsmC/Ohrsf"/>
</dbReference>
<dbReference type="RefSeq" id="XP_008603783.1">
    <property type="nucleotide sequence ID" value="XM_008605561.1"/>
</dbReference>
<accession>T0R7C2</accession>
<dbReference type="PANTHER" id="PTHR35368:SF1">
    <property type="entry name" value="HYDROPEROXIDE REDUCTASE"/>
    <property type="match status" value="1"/>
</dbReference>
<reference evidence="1 2" key="1">
    <citation type="submission" date="2012-04" db="EMBL/GenBank/DDBJ databases">
        <title>The Genome Sequence of Saprolegnia declina VS20.</title>
        <authorList>
            <consortium name="The Broad Institute Genome Sequencing Platform"/>
            <person name="Russ C."/>
            <person name="Nusbaum C."/>
            <person name="Tyler B."/>
            <person name="van West P."/>
            <person name="Dieguez-Uribeondo J."/>
            <person name="de Bruijn I."/>
            <person name="Tripathy S."/>
            <person name="Jiang R."/>
            <person name="Young S.K."/>
            <person name="Zeng Q."/>
            <person name="Gargeya S."/>
            <person name="Fitzgerald M."/>
            <person name="Haas B."/>
            <person name="Abouelleil A."/>
            <person name="Alvarado L."/>
            <person name="Arachchi H.M."/>
            <person name="Berlin A."/>
            <person name="Chapman S.B."/>
            <person name="Goldberg J."/>
            <person name="Griggs A."/>
            <person name="Gujja S."/>
            <person name="Hansen M."/>
            <person name="Howarth C."/>
            <person name="Imamovic A."/>
            <person name="Larimer J."/>
            <person name="McCowen C."/>
            <person name="Montmayeur A."/>
            <person name="Murphy C."/>
            <person name="Neiman D."/>
            <person name="Pearson M."/>
            <person name="Priest M."/>
            <person name="Roberts A."/>
            <person name="Saif S."/>
            <person name="Shea T."/>
            <person name="Sisk P."/>
            <person name="Sykes S."/>
            <person name="Wortman J."/>
            <person name="Nusbaum C."/>
            <person name="Birren B."/>
        </authorList>
    </citation>
    <scope>NUCLEOTIDE SEQUENCE [LARGE SCALE GENOMIC DNA]</scope>
    <source>
        <strain evidence="1 2">VS20</strain>
    </source>
</reference>
<evidence type="ECO:0000313" key="2">
    <source>
        <dbReference type="Proteomes" id="UP000030762"/>
    </source>
</evidence>
<organism evidence="1 2">
    <name type="scientific">Saprolegnia diclina (strain VS20)</name>
    <dbReference type="NCBI Taxonomy" id="1156394"/>
    <lineage>
        <taxon>Eukaryota</taxon>
        <taxon>Sar</taxon>
        <taxon>Stramenopiles</taxon>
        <taxon>Oomycota</taxon>
        <taxon>Saprolegniomycetes</taxon>
        <taxon>Saprolegniales</taxon>
        <taxon>Saprolegniaceae</taxon>
        <taxon>Saprolegnia</taxon>
    </lineage>
</organism>
<dbReference type="InterPro" id="IPR003718">
    <property type="entry name" value="OsmC/Ohr_fam"/>
</dbReference>
<dbReference type="GeneID" id="19940825"/>
<dbReference type="PANTHER" id="PTHR35368">
    <property type="entry name" value="HYDROPEROXIDE REDUCTASE"/>
    <property type="match status" value="1"/>
</dbReference>
<dbReference type="SUPFAM" id="SSF82784">
    <property type="entry name" value="OsmC-like"/>
    <property type="match status" value="1"/>
</dbReference>
<proteinExistence type="predicted"/>
<name>T0R7C2_SAPDV</name>
<evidence type="ECO:0008006" key="3">
    <source>
        <dbReference type="Google" id="ProtNLM"/>
    </source>
</evidence>
<evidence type="ECO:0000313" key="1">
    <source>
        <dbReference type="EMBL" id="EQC42360.1"/>
    </source>
</evidence>
<gene>
    <name evidence="1" type="ORF">SDRG_00098</name>
</gene>
<sequence>MRRCMATLARPMRYHLTGMGANVQCSMARDASITMATDVPRRMGGSDAAPQPIELFLTSLCGCELATATFVARHMTPRVHVEKIEFDVYAERDSLGALQLPLTTDPATMPVARLARVWGTATVYTTASQAQVTELCDHVKRRCPVANMAVLSGCALEIDWGQKTPSSGSSAH</sequence>
<dbReference type="InterPro" id="IPR015946">
    <property type="entry name" value="KH_dom-like_a/b"/>
</dbReference>
<dbReference type="eggNOG" id="ENOG502S43H">
    <property type="taxonomic scope" value="Eukaryota"/>
</dbReference>
<dbReference type="AlphaFoldDB" id="T0R7C2"/>